<dbReference type="STRING" id="428990.SAMN06295987_108135"/>
<dbReference type="RefSeq" id="WP_176168123.1">
    <property type="nucleotide sequence ID" value="NZ_FVZE01000008.1"/>
</dbReference>
<organism evidence="7 8">
    <name type="scientific">Novosphingobium mathurense</name>
    <dbReference type="NCBI Taxonomy" id="428990"/>
    <lineage>
        <taxon>Bacteria</taxon>
        <taxon>Pseudomonadati</taxon>
        <taxon>Pseudomonadota</taxon>
        <taxon>Alphaproteobacteria</taxon>
        <taxon>Sphingomonadales</taxon>
        <taxon>Sphingomonadaceae</taxon>
        <taxon>Novosphingobium</taxon>
    </lineage>
</organism>
<dbReference type="Gene3D" id="3.40.630.30">
    <property type="match status" value="1"/>
</dbReference>
<evidence type="ECO:0000256" key="5">
    <source>
        <dbReference type="PROSITE-ProRule" id="PRU00533"/>
    </source>
</evidence>
<evidence type="ECO:0000256" key="1">
    <source>
        <dbReference type="ARBA" id="ARBA00022654"/>
    </source>
</evidence>
<evidence type="ECO:0000256" key="6">
    <source>
        <dbReference type="RuleBase" id="RU361135"/>
    </source>
</evidence>
<comment type="similarity">
    <text evidence="5 6">Belongs to the autoinducer synthase family.</text>
</comment>
<dbReference type="PROSITE" id="PS51187">
    <property type="entry name" value="AUTOINDUCER_SYNTH_2"/>
    <property type="match status" value="1"/>
</dbReference>
<keyword evidence="2 6" id="KW-0808">Transferase</keyword>
<evidence type="ECO:0000313" key="7">
    <source>
        <dbReference type="EMBL" id="SLK08783.1"/>
    </source>
</evidence>
<dbReference type="PANTHER" id="PTHR39322">
    <property type="entry name" value="ACYL-HOMOSERINE-LACTONE SYNTHASE"/>
    <property type="match status" value="1"/>
</dbReference>
<dbReference type="PRINTS" id="PR01549">
    <property type="entry name" value="AUTOINDCRSYN"/>
</dbReference>
<sequence length="210" mass="22868">MICTVQGCSDPRFRGAIETMFEDRKRLFVDLLGWDLAVEQDRWEIDCFDGDDAIYLIALDQTGDHIGSLRLLPSDQPHILATLFADLCPSGVPTGPETFEVTRLCLPVRHGAAERLRIRNALISAMVDHALLAGITRLTGVVEAGFLAQILRMGWRCTSPGPSRRFGGAALGAFIAEIDAETPALLAASGIYARPAGRRAPFLETAHVRV</sequence>
<keyword evidence="4 5" id="KW-0071">Autoinducer synthesis</keyword>
<dbReference type="GO" id="GO:0061579">
    <property type="term" value="F:N-acyl homoserine lactone synthase activity"/>
    <property type="evidence" value="ECO:0007669"/>
    <property type="project" value="UniProtKB-UniRule"/>
</dbReference>
<reference evidence="8" key="1">
    <citation type="submission" date="2017-02" db="EMBL/GenBank/DDBJ databases">
        <authorList>
            <person name="Varghese N."/>
            <person name="Submissions S."/>
        </authorList>
    </citation>
    <scope>NUCLEOTIDE SEQUENCE [LARGE SCALE GENOMIC DNA]</scope>
    <source>
        <strain evidence="8">SM117</strain>
    </source>
</reference>
<comment type="catalytic activity">
    <reaction evidence="6">
        <text>a fatty acyl-[ACP] + S-adenosyl-L-methionine = an N-acyl-L-homoserine lactone + S-methyl-5'-thioadenosine + holo-[ACP] + H(+)</text>
        <dbReference type="Rhea" id="RHEA:10096"/>
        <dbReference type="Rhea" id="RHEA-COMP:9685"/>
        <dbReference type="Rhea" id="RHEA-COMP:14125"/>
        <dbReference type="ChEBI" id="CHEBI:15378"/>
        <dbReference type="ChEBI" id="CHEBI:17509"/>
        <dbReference type="ChEBI" id="CHEBI:55474"/>
        <dbReference type="ChEBI" id="CHEBI:59789"/>
        <dbReference type="ChEBI" id="CHEBI:64479"/>
        <dbReference type="ChEBI" id="CHEBI:138651"/>
        <dbReference type="EC" id="2.3.1.184"/>
    </reaction>
</comment>
<keyword evidence="3 6" id="KW-0949">S-adenosyl-L-methionine</keyword>
<dbReference type="InterPro" id="IPR001690">
    <property type="entry name" value="Autoind_synthase"/>
</dbReference>
<keyword evidence="8" id="KW-1185">Reference proteome</keyword>
<dbReference type="GO" id="GO:0009372">
    <property type="term" value="P:quorum sensing"/>
    <property type="evidence" value="ECO:0007669"/>
    <property type="project" value="UniProtKB-UniRule"/>
</dbReference>
<proteinExistence type="inferred from homology"/>
<dbReference type="Proteomes" id="UP000190989">
    <property type="component" value="Unassembled WGS sequence"/>
</dbReference>
<evidence type="ECO:0000256" key="4">
    <source>
        <dbReference type="ARBA" id="ARBA00022929"/>
    </source>
</evidence>
<evidence type="ECO:0000313" key="8">
    <source>
        <dbReference type="Proteomes" id="UP000190989"/>
    </source>
</evidence>
<protein>
    <recommendedName>
        <fullName evidence="6">Acyl-homoserine-lactone synthase</fullName>
        <ecNumber evidence="6">2.3.1.184</ecNumber>
    </recommendedName>
    <alternativeName>
        <fullName evidence="6">Autoinducer synthesis protein</fullName>
    </alternativeName>
</protein>
<dbReference type="AlphaFoldDB" id="A0A1U6IL94"/>
<evidence type="ECO:0000256" key="3">
    <source>
        <dbReference type="ARBA" id="ARBA00022691"/>
    </source>
</evidence>
<dbReference type="EC" id="2.3.1.184" evidence="6"/>
<accession>A0A1U6IL94</accession>
<evidence type="ECO:0000256" key="2">
    <source>
        <dbReference type="ARBA" id="ARBA00022679"/>
    </source>
</evidence>
<gene>
    <name evidence="7" type="ORF">SAMN06295987_108135</name>
</gene>
<dbReference type="SUPFAM" id="SSF55729">
    <property type="entry name" value="Acyl-CoA N-acyltransferases (Nat)"/>
    <property type="match status" value="1"/>
</dbReference>
<dbReference type="GO" id="GO:0007165">
    <property type="term" value="P:signal transduction"/>
    <property type="evidence" value="ECO:0007669"/>
    <property type="project" value="TreeGrafter"/>
</dbReference>
<dbReference type="PANTHER" id="PTHR39322:SF1">
    <property type="entry name" value="ISOVALERYL-HOMOSERINE LACTONE SYNTHASE"/>
    <property type="match status" value="1"/>
</dbReference>
<dbReference type="Pfam" id="PF00765">
    <property type="entry name" value="Autoind_synth"/>
    <property type="match status" value="1"/>
</dbReference>
<keyword evidence="1 5" id="KW-0673">Quorum sensing</keyword>
<dbReference type="EMBL" id="FVZE01000008">
    <property type="protein sequence ID" value="SLK08783.1"/>
    <property type="molecule type" value="Genomic_DNA"/>
</dbReference>
<name>A0A1U6IL94_9SPHN</name>
<dbReference type="InterPro" id="IPR016181">
    <property type="entry name" value="Acyl_CoA_acyltransferase"/>
</dbReference>